<feature type="compositionally biased region" description="Pro residues" evidence="1">
    <location>
        <begin position="535"/>
        <end position="547"/>
    </location>
</feature>
<feature type="compositionally biased region" description="Pro residues" evidence="1">
    <location>
        <begin position="722"/>
        <end position="733"/>
    </location>
</feature>
<sequence>MPRAGDRVVPDGTGRVMIRRAARRQDDRHPGAAAGGAPGPTVSTVEGVHLVHDGDAPPAALLEAAVTLRDEPAGRATVLVAAVPGDGELDDFAHLLAPLVGGLRARGVGGLRLVMSRGAVDRAEEPSPARRLCEDWGLEVIAPSGRALVVPGGTLFSPDDEGAQGGWWHFAPGAVPRRLGARLPPPGWERHLSRVPSDVAGDHVVRQVPAGLLIRPAKAPAEDADALGFAVPVDPARPLVLVDAGGGPDIPADAVADILAAMPRPARQAVTLAPADGRDLLALGQETADVLGLDVRVASGLPVLLEEDPPDARARTVIVGPDGAPAWEPYVESVTCLPAPAGQTAPEPTVDGWRPPVPGLGKGARPGVFLLDDRWQTTSTWSGIWVGRHEDHPPRTARSAAGDAVTIELGVPGRAVDDSLWDALEPFFEALEDDVRERAVIQVHGNTGAAGLRALRRLAVRHGMVLAPRGRRTGAPQAPAPVLPSPLARRAAPPAAAAPVTEPAPPSQAAPIAPPVQYVTTTGGAGPADYSPATEPAPAPGPVPEPPAAGSSAGHPVAPWAVHAQIPGTADRPAGHRPGREGGPEARAASAAAEGSSPPRPAGGTPAPSVPASPEPAAFGAAVPDSEGTRPAPGPWDPPGGAEPEPAPGPWASSEGARPEPAGGPWDPPGGAEPVPGAGPWASSGGVRSGADSAPWTLPDGTEPVPVPPPGREATPLTGLPSPVPSGPEPLAPPHTFTGPDVTGTPSAARPAGERARAQEPGDTAPQDPPPAPPSGATAPHPDRAVLHEVTYVPVLPDHRSSASERQMLRAHLGPDWERHSSAAHRVLTALPGLRTAGAQDGDPAADLAALYAYLGSGRPGERELATGLAHRDPGTLAYLGCLASGLGRLPSFRGAAVLTAGVFDEATLTLLPGEEVGAATPVVTQGVDPWYPGLPDDHYLIWSSTGRRAAHPAGPGGAGPADVVFGPGSRFRVLEVRERGEASVVLLREVPVGSPPGVPGMLDASDLSVLERLRALADRPAEPVDGALWPAGRQGLLGIMADPSPGRATP</sequence>
<feature type="compositionally biased region" description="Pro residues" evidence="1">
    <location>
        <begin position="502"/>
        <end position="514"/>
    </location>
</feature>
<reference evidence="2" key="2">
    <citation type="submission" date="2020-09" db="EMBL/GenBank/DDBJ databases">
        <authorList>
            <person name="Sun Q."/>
            <person name="Ohkuma M."/>
        </authorList>
    </citation>
    <scope>NUCLEOTIDE SEQUENCE</scope>
    <source>
        <strain evidence="2">JCM 4477</strain>
    </source>
</reference>
<feature type="compositionally biased region" description="Low complexity" evidence="1">
    <location>
        <begin position="659"/>
        <end position="682"/>
    </location>
</feature>
<dbReference type="Gene3D" id="3.90.176.10">
    <property type="entry name" value="Toxin ADP-ribosyltransferase, Chain A, domain 1"/>
    <property type="match status" value="1"/>
</dbReference>
<dbReference type="Proteomes" id="UP000630718">
    <property type="component" value="Unassembled WGS sequence"/>
</dbReference>
<gene>
    <name evidence="2" type="ORF">GCM10018772_56880</name>
</gene>
<dbReference type="AlphaFoldDB" id="A0A919ATU7"/>
<keyword evidence="3" id="KW-1185">Reference proteome</keyword>
<feature type="region of interest" description="Disordered" evidence="1">
    <location>
        <begin position="568"/>
        <end position="782"/>
    </location>
</feature>
<evidence type="ECO:0000313" key="2">
    <source>
        <dbReference type="EMBL" id="GHF23850.1"/>
    </source>
</evidence>
<name>A0A919ATU7_9ACTN</name>
<protein>
    <submittedName>
        <fullName evidence="2">Uncharacterized protein</fullName>
    </submittedName>
</protein>
<reference evidence="2" key="1">
    <citation type="journal article" date="2014" name="Int. J. Syst. Evol. Microbiol.">
        <title>Complete genome sequence of Corynebacterium casei LMG S-19264T (=DSM 44701T), isolated from a smear-ripened cheese.</title>
        <authorList>
            <consortium name="US DOE Joint Genome Institute (JGI-PGF)"/>
            <person name="Walter F."/>
            <person name="Albersmeier A."/>
            <person name="Kalinowski J."/>
            <person name="Ruckert C."/>
        </authorList>
    </citation>
    <scope>NUCLEOTIDE SEQUENCE</scope>
    <source>
        <strain evidence="2">JCM 4477</strain>
    </source>
</reference>
<evidence type="ECO:0000313" key="3">
    <source>
        <dbReference type="Proteomes" id="UP000630718"/>
    </source>
</evidence>
<dbReference type="EMBL" id="BNBI01000014">
    <property type="protein sequence ID" value="GHF23850.1"/>
    <property type="molecule type" value="Genomic_DNA"/>
</dbReference>
<feature type="region of interest" description="Disordered" evidence="1">
    <location>
        <begin position="468"/>
        <end position="555"/>
    </location>
</feature>
<organism evidence="2 3">
    <name type="scientific">Streptomyces fumanus</name>
    <dbReference type="NCBI Taxonomy" id="67302"/>
    <lineage>
        <taxon>Bacteria</taxon>
        <taxon>Bacillati</taxon>
        <taxon>Actinomycetota</taxon>
        <taxon>Actinomycetes</taxon>
        <taxon>Kitasatosporales</taxon>
        <taxon>Streptomycetaceae</taxon>
        <taxon>Streptomyces</taxon>
    </lineage>
</organism>
<evidence type="ECO:0000256" key="1">
    <source>
        <dbReference type="SAM" id="MobiDB-lite"/>
    </source>
</evidence>
<feature type="compositionally biased region" description="Low complexity" evidence="1">
    <location>
        <begin position="485"/>
        <end position="501"/>
    </location>
</feature>
<feature type="region of interest" description="Disordered" evidence="1">
    <location>
        <begin position="22"/>
        <end position="41"/>
    </location>
</feature>
<proteinExistence type="predicted"/>
<feature type="compositionally biased region" description="Low complexity" evidence="1">
    <location>
        <begin position="585"/>
        <end position="607"/>
    </location>
</feature>
<comment type="caution">
    <text evidence="2">The sequence shown here is derived from an EMBL/GenBank/DDBJ whole genome shotgun (WGS) entry which is preliminary data.</text>
</comment>
<accession>A0A919ATU7</accession>